<dbReference type="Gene3D" id="1.20.120.1190">
    <property type="match status" value="1"/>
</dbReference>
<feature type="domain" description="G" evidence="1">
    <location>
        <begin position="177"/>
        <end position="272"/>
    </location>
</feature>
<reference evidence="4 5" key="1">
    <citation type="submission" date="2019-03" db="EMBL/GenBank/DDBJ databases">
        <authorList>
            <person name="Gaulin E."/>
            <person name="Dumas B."/>
        </authorList>
    </citation>
    <scope>NUCLEOTIDE SEQUENCE [LARGE SCALE GENOMIC DNA]</scope>
    <source>
        <strain evidence="4">CBS 568.67</strain>
    </source>
</reference>
<dbReference type="SUPFAM" id="SSF52540">
    <property type="entry name" value="P-loop containing nucleoside triphosphate hydrolases"/>
    <property type="match status" value="1"/>
</dbReference>
<feature type="domain" description="NOG1 N-terminal helical" evidence="2">
    <location>
        <begin position="15"/>
        <end position="170"/>
    </location>
</feature>
<evidence type="ECO:0000313" key="5">
    <source>
        <dbReference type="Proteomes" id="UP000332933"/>
    </source>
</evidence>
<dbReference type="InterPro" id="IPR006073">
    <property type="entry name" value="GTP-bd"/>
</dbReference>
<evidence type="ECO:0000313" key="3">
    <source>
        <dbReference type="EMBL" id="KAF0683398.1"/>
    </source>
</evidence>
<keyword evidence="5" id="KW-1185">Reference proteome</keyword>
<evidence type="ECO:0000259" key="1">
    <source>
        <dbReference type="Pfam" id="PF01926"/>
    </source>
</evidence>
<dbReference type="InterPro" id="IPR041623">
    <property type="entry name" value="NOG1_N"/>
</dbReference>
<proteinExistence type="predicted"/>
<dbReference type="EMBL" id="CAADRA010007431">
    <property type="protein sequence ID" value="VFU01161.1"/>
    <property type="molecule type" value="Genomic_DNA"/>
</dbReference>
<evidence type="ECO:0000259" key="2">
    <source>
        <dbReference type="Pfam" id="PF17835"/>
    </source>
</evidence>
<accession>A0A485LRC1</accession>
<gene>
    <name evidence="4" type="primary">Aste57867_24522</name>
    <name evidence="3" type="ORF">As57867_024445</name>
    <name evidence="4" type="ORF">ASTE57867_24522</name>
</gene>
<dbReference type="GO" id="GO:0005525">
    <property type="term" value="F:GTP binding"/>
    <property type="evidence" value="ECO:0007669"/>
    <property type="project" value="InterPro"/>
</dbReference>
<dbReference type="PANTHER" id="PTHR45759">
    <property type="entry name" value="NUCLEOLAR GTP-BINDING PROTEIN 1"/>
    <property type="match status" value="1"/>
</dbReference>
<dbReference type="AlphaFoldDB" id="A0A485LRC1"/>
<evidence type="ECO:0000313" key="4">
    <source>
        <dbReference type="EMBL" id="VFU01161.1"/>
    </source>
</evidence>
<reference evidence="3" key="2">
    <citation type="submission" date="2019-06" db="EMBL/GenBank/DDBJ databases">
        <title>Genomics analysis of Aphanomyces spp. identifies a new class of oomycete effector associated with host adaptation.</title>
        <authorList>
            <person name="Gaulin E."/>
        </authorList>
    </citation>
    <scope>NUCLEOTIDE SEQUENCE</scope>
    <source>
        <strain evidence="3">CBS 578.67</strain>
    </source>
</reference>
<dbReference type="Gene3D" id="3.40.50.300">
    <property type="entry name" value="P-loop containing nucleotide triphosphate hydrolases"/>
    <property type="match status" value="1"/>
</dbReference>
<organism evidence="4 5">
    <name type="scientific">Aphanomyces stellatus</name>
    <dbReference type="NCBI Taxonomy" id="120398"/>
    <lineage>
        <taxon>Eukaryota</taxon>
        <taxon>Sar</taxon>
        <taxon>Stramenopiles</taxon>
        <taxon>Oomycota</taxon>
        <taxon>Saprolegniomycetes</taxon>
        <taxon>Saprolegniales</taxon>
        <taxon>Verrucalvaceae</taxon>
        <taxon>Aphanomyces</taxon>
    </lineage>
</organism>
<dbReference type="Pfam" id="PF01926">
    <property type="entry name" value="MMR_HSR1"/>
    <property type="match status" value="1"/>
</dbReference>
<dbReference type="Pfam" id="PF17835">
    <property type="entry name" value="NOG1_N"/>
    <property type="match status" value="1"/>
</dbReference>
<dbReference type="Proteomes" id="UP000332933">
    <property type="component" value="Unassembled WGS sequence"/>
</dbReference>
<dbReference type="EMBL" id="VJMH01007405">
    <property type="protein sequence ID" value="KAF0683398.1"/>
    <property type="molecule type" value="Genomic_DNA"/>
</dbReference>
<sequence>MTKTARAATLYGALQRLPYVKTAPEILEMRFWRHTMKERAIADPIRRTKNQTDRLINYHLLKLASITSHVANKFPALRTLHPFEHEVVVLTLGPGAYEKQLQHLRKVYASLHKCGKAFETENKTVRTQVESTDIMARCLEALQDVVFDQAPVLKDTAEMAKTLRKLPEIDLEKPLFALVGSPNVGKSSLVKALTTANPEIANYPFTTRGVTIGHIFIHGISYQVADTPGLLCRPDHERNAIEKLALSILTKTKATVGFVVDPTGSSGTPLAEQLALRDELRAKLPEKAATTWIDLVSKTDVSFDRSILTPAHEALLATMLPVSTHTNEGLAAVDASVRAMLQTAASTDDDVGKTSSN</sequence>
<dbReference type="InterPro" id="IPR027417">
    <property type="entry name" value="P-loop_NTPase"/>
</dbReference>
<dbReference type="OrthoDB" id="415015at2759"/>
<dbReference type="PRINTS" id="PR00326">
    <property type="entry name" value="GTP1OBG"/>
</dbReference>
<name>A0A485LRC1_9STRA</name>
<protein>
    <submittedName>
        <fullName evidence="4">Aste57867_24522 protein</fullName>
    </submittedName>
</protein>